<accession>A0A836Z3D3</accession>
<dbReference type="EMBL" id="JFZV01000004">
    <property type="protein sequence ID" value="KDN14935.1"/>
    <property type="molecule type" value="Genomic_DNA"/>
</dbReference>
<keyword evidence="2" id="KW-1185">Reference proteome</keyword>
<evidence type="ECO:0000313" key="1">
    <source>
        <dbReference type="EMBL" id="KDN14935.1"/>
    </source>
</evidence>
<reference evidence="1 2" key="1">
    <citation type="submission" date="2014-03" db="EMBL/GenBank/DDBJ databases">
        <title>The genomes of two eusocial bee gut symbionts.</title>
        <authorList>
            <person name="Kwong W.K."/>
            <person name="Engel P."/>
            <person name="Koch H."/>
            <person name="Moran N.A."/>
        </authorList>
    </citation>
    <scope>NUCLEOTIDE SEQUENCE [LARGE SCALE GENOMIC DNA]</scope>
    <source>
        <strain evidence="2">wkB29</strain>
    </source>
</reference>
<proteinExistence type="predicted"/>
<dbReference type="Proteomes" id="UP000027170">
    <property type="component" value="Unassembled WGS sequence"/>
</dbReference>
<dbReference type="AlphaFoldDB" id="A0A836Z3D3"/>
<organism evidence="1 2">
    <name type="scientific">Snodgrassella communis</name>
    <dbReference type="NCBI Taxonomy" id="2946699"/>
    <lineage>
        <taxon>Bacteria</taxon>
        <taxon>Pseudomonadati</taxon>
        <taxon>Pseudomonadota</taxon>
        <taxon>Betaproteobacteria</taxon>
        <taxon>Neisseriales</taxon>
        <taxon>Neisseriaceae</taxon>
        <taxon>Snodgrassella</taxon>
    </lineage>
</organism>
<gene>
    <name evidence="1" type="ORF">SALWKB29_1007</name>
</gene>
<evidence type="ECO:0000313" key="2">
    <source>
        <dbReference type="Proteomes" id="UP000027170"/>
    </source>
</evidence>
<comment type="caution">
    <text evidence="1">The sequence shown here is derived from an EMBL/GenBank/DDBJ whole genome shotgun (WGS) entry which is preliminary data.</text>
</comment>
<sequence>MQNKTSQKVIIELITLYTYILYQSFNALGAFIAQGTKIS</sequence>
<protein>
    <submittedName>
        <fullName evidence="1">Uncharacterized protein</fullName>
    </submittedName>
</protein>
<name>A0A836Z3D3_9NEIS</name>